<dbReference type="OrthoDB" id="1295006at2759"/>
<reference evidence="3 4" key="1">
    <citation type="submission" date="2018-04" db="EMBL/GenBank/DDBJ databases">
        <authorList>
            <person name="Vogel A."/>
        </authorList>
    </citation>
    <scope>NUCLEOTIDE SEQUENCE [LARGE SCALE GENOMIC DNA]</scope>
</reference>
<sequence>MFRSDSDSQGSLDKKKKKKRMKLSSSESNGSLDEKKKKKKRSKLSSSESKGSLDDKKKKKRLKSSSSSDSSHHHHLHHPLFFDGLSEGLLIEILIRVPSSREANQLKLVCKRWNSLISSPYFITFFNHHRHDPCLCPFPPDDSSHSVVCRLGHEIWLVRYRHPDRNTIEFDASHVLDFSFLPIPQTKDITVHCSCADLILCSYKSGNMTRSYFYVCNPLTKQWAALPDTYVDVYPFARGETVGLLCVPSSCSLCLHGGCKDHHRCAAVDNSRYKFTVVRILKCNPLLEPWKERSFEPVSEFNFELYSSEDGRWRSCMVTTPRALPRQVGAFSSLVAYRGKLHWLVDGHILVYDPYNSPTRFSRVIDIPPPHSYPDTFSSIGVRWDRLHVTTVSRDFSTMSARLADCNDHYIWELEDYDTGRWSLAHKFRARSLFPCVTEELVYVRGDTNPQPQGGETRFSELGWQAHAYYSSFQLHTKIVNQWWPTPVLPLPRGTGIAQLRMIEALLRISKKMRKDERRR</sequence>
<protein>
    <recommendedName>
        <fullName evidence="2">F-box domain-containing protein</fullName>
    </recommendedName>
</protein>
<gene>
    <name evidence="3" type="ORF">CCAM_LOCUS39325</name>
</gene>
<dbReference type="Proteomes" id="UP000595140">
    <property type="component" value="Unassembled WGS sequence"/>
</dbReference>
<dbReference type="SUPFAM" id="SSF81383">
    <property type="entry name" value="F-box domain"/>
    <property type="match status" value="1"/>
</dbReference>
<dbReference type="InterPro" id="IPR001810">
    <property type="entry name" value="F-box_dom"/>
</dbReference>
<name>A0A484N9I2_9ASTE</name>
<evidence type="ECO:0000313" key="4">
    <source>
        <dbReference type="Proteomes" id="UP000595140"/>
    </source>
</evidence>
<dbReference type="AlphaFoldDB" id="A0A484N9I2"/>
<evidence type="ECO:0000259" key="2">
    <source>
        <dbReference type="Pfam" id="PF00646"/>
    </source>
</evidence>
<dbReference type="Pfam" id="PF00646">
    <property type="entry name" value="F-box"/>
    <property type="match status" value="1"/>
</dbReference>
<organism evidence="3 4">
    <name type="scientific">Cuscuta campestris</name>
    <dbReference type="NCBI Taxonomy" id="132261"/>
    <lineage>
        <taxon>Eukaryota</taxon>
        <taxon>Viridiplantae</taxon>
        <taxon>Streptophyta</taxon>
        <taxon>Embryophyta</taxon>
        <taxon>Tracheophyta</taxon>
        <taxon>Spermatophyta</taxon>
        <taxon>Magnoliopsida</taxon>
        <taxon>eudicotyledons</taxon>
        <taxon>Gunneridae</taxon>
        <taxon>Pentapetalae</taxon>
        <taxon>asterids</taxon>
        <taxon>lamiids</taxon>
        <taxon>Solanales</taxon>
        <taxon>Convolvulaceae</taxon>
        <taxon>Cuscuteae</taxon>
        <taxon>Cuscuta</taxon>
        <taxon>Cuscuta subgen. Grammica</taxon>
        <taxon>Cuscuta sect. Cleistogrammica</taxon>
    </lineage>
</organism>
<dbReference type="Gene3D" id="1.20.1280.50">
    <property type="match status" value="1"/>
</dbReference>
<accession>A0A484N9I2</accession>
<dbReference type="InterPro" id="IPR036047">
    <property type="entry name" value="F-box-like_dom_sf"/>
</dbReference>
<evidence type="ECO:0000313" key="3">
    <source>
        <dbReference type="EMBL" id="VFQ97549.1"/>
    </source>
</evidence>
<dbReference type="InterPro" id="IPR055290">
    <property type="entry name" value="At3g26010-like"/>
</dbReference>
<feature type="region of interest" description="Disordered" evidence="1">
    <location>
        <begin position="1"/>
        <end position="75"/>
    </location>
</feature>
<dbReference type="EMBL" id="OOIL02006555">
    <property type="protein sequence ID" value="VFQ97549.1"/>
    <property type="molecule type" value="Genomic_DNA"/>
</dbReference>
<proteinExistence type="predicted"/>
<evidence type="ECO:0000256" key="1">
    <source>
        <dbReference type="SAM" id="MobiDB-lite"/>
    </source>
</evidence>
<keyword evidence="4" id="KW-1185">Reference proteome</keyword>
<feature type="domain" description="F-box" evidence="2">
    <location>
        <begin position="85"/>
        <end position="122"/>
    </location>
</feature>
<dbReference type="PANTHER" id="PTHR35546">
    <property type="entry name" value="F-BOX PROTEIN INTERACTION DOMAIN PROTEIN-RELATED"/>
    <property type="match status" value="1"/>
</dbReference>
<dbReference type="PANTHER" id="PTHR35546:SF130">
    <property type="entry name" value="EXPRESSED PROTEIN"/>
    <property type="match status" value="1"/>
</dbReference>